<keyword evidence="1" id="KW-0472">Membrane</keyword>
<proteinExistence type="predicted"/>
<comment type="caution">
    <text evidence="2">The sequence shown here is derived from an EMBL/GenBank/DDBJ whole genome shotgun (WGS) entry which is preliminary data.</text>
</comment>
<protein>
    <submittedName>
        <fullName evidence="2">Uncharacterized protein</fullName>
    </submittedName>
</protein>
<keyword evidence="1" id="KW-0812">Transmembrane</keyword>
<feature type="transmembrane region" description="Helical" evidence="1">
    <location>
        <begin position="6"/>
        <end position="26"/>
    </location>
</feature>
<name>A0A1Y1VBI6_9FUNG</name>
<accession>A0A1Y1VBI6</accession>
<sequence length="67" mass="8305">MINKYIIFYCRMCIYIVMIFFILYLHHLLIHSFTTMELFSLHQKTELLYKNGNNYFLFKSSTVLFFF</sequence>
<reference evidence="2 3" key="2">
    <citation type="submission" date="2016-08" db="EMBL/GenBank/DDBJ databases">
        <title>Pervasive Adenine N6-methylation of Active Genes in Fungi.</title>
        <authorList>
            <consortium name="DOE Joint Genome Institute"/>
            <person name="Mondo S.J."/>
            <person name="Dannebaum R.O."/>
            <person name="Kuo R.C."/>
            <person name="Labutti K."/>
            <person name="Haridas S."/>
            <person name="Kuo A."/>
            <person name="Salamov A."/>
            <person name="Ahrendt S.R."/>
            <person name="Lipzen A."/>
            <person name="Sullivan W."/>
            <person name="Andreopoulos W.B."/>
            <person name="Clum A."/>
            <person name="Lindquist E."/>
            <person name="Daum C."/>
            <person name="Ramamoorthy G.K."/>
            <person name="Gryganskyi A."/>
            <person name="Culley D."/>
            <person name="Magnuson J.K."/>
            <person name="James T.Y."/>
            <person name="O'Malley M.A."/>
            <person name="Stajich J.E."/>
            <person name="Spatafora J.W."/>
            <person name="Visel A."/>
            <person name="Grigoriev I.V."/>
        </authorList>
    </citation>
    <scope>NUCLEOTIDE SEQUENCE [LARGE SCALE GENOMIC DNA]</scope>
    <source>
        <strain evidence="3">finn</strain>
    </source>
</reference>
<dbReference type="AlphaFoldDB" id="A0A1Y1VBI6"/>
<dbReference type="Proteomes" id="UP000193719">
    <property type="component" value="Unassembled WGS sequence"/>
</dbReference>
<reference evidence="2 3" key="1">
    <citation type="submission" date="2016-08" db="EMBL/GenBank/DDBJ databases">
        <title>Genomes of anaerobic fungi encode conserved fungal cellulosomes for biomass hydrolysis.</title>
        <authorList>
            <consortium name="DOE Joint Genome Institute"/>
            <person name="Haitjema C.H."/>
            <person name="Gilmore S.P."/>
            <person name="Henske J.K."/>
            <person name="Solomon K.V."/>
            <person name="De Groot R."/>
            <person name="Kuo A."/>
            <person name="Mondo S.J."/>
            <person name="Salamov A.A."/>
            <person name="Labutti K."/>
            <person name="Zhao Z."/>
            <person name="Chiniquy J."/>
            <person name="Barry K."/>
            <person name="Brewer H.M."/>
            <person name="Purvine S.O."/>
            <person name="Wright A.T."/>
            <person name="Boxma B."/>
            <person name="Van Alen T."/>
            <person name="Hackstein J.H."/>
            <person name="Baker S.E."/>
            <person name="Grigoriev I.V."/>
            <person name="O'Malley M.A."/>
        </authorList>
    </citation>
    <scope>NUCLEOTIDE SEQUENCE [LARGE SCALE GENOMIC DNA]</scope>
    <source>
        <strain evidence="3">finn</strain>
    </source>
</reference>
<evidence type="ECO:0000313" key="2">
    <source>
        <dbReference type="EMBL" id="ORX52117.1"/>
    </source>
</evidence>
<keyword evidence="3" id="KW-1185">Reference proteome</keyword>
<gene>
    <name evidence="2" type="ORF">BCR36DRAFT_34009</name>
</gene>
<keyword evidence="1" id="KW-1133">Transmembrane helix</keyword>
<evidence type="ECO:0000256" key="1">
    <source>
        <dbReference type="SAM" id="Phobius"/>
    </source>
</evidence>
<organism evidence="2 3">
    <name type="scientific">Piromyces finnis</name>
    <dbReference type="NCBI Taxonomy" id="1754191"/>
    <lineage>
        <taxon>Eukaryota</taxon>
        <taxon>Fungi</taxon>
        <taxon>Fungi incertae sedis</taxon>
        <taxon>Chytridiomycota</taxon>
        <taxon>Chytridiomycota incertae sedis</taxon>
        <taxon>Neocallimastigomycetes</taxon>
        <taxon>Neocallimastigales</taxon>
        <taxon>Neocallimastigaceae</taxon>
        <taxon>Piromyces</taxon>
    </lineage>
</organism>
<dbReference type="EMBL" id="MCFH01000016">
    <property type="protein sequence ID" value="ORX52117.1"/>
    <property type="molecule type" value="Genomic_DNA"/>
</dbReference>
<evidence type="ECO:0000313" key="3">
    <source>
        <dbReference type="Proteomes" id="UP000193719"/>
    </source>
</evidence>